<sequence>MRALCWVAHPVTVAATAVLYLNDHVFKQAWPGPVTGKLSDVAGMVMFPALLGAMAGLVGVPLRVSRWAAPVVTAAGFAWVKATVAGAAAASAAWGGVVLRDPSDLVALPAVVLAWWAAGRVRPVPDAWARRARLFAALGFALVATAATSAPAIPDAALHVRETPEGIAVSGPFGTVVSPDLTRWTVAGRAEPAGFTTEWARVEDALKAARPEGCDPADARHCYRVSDRLPEWDGRQGEIPRGGALLGVEETLDGGATWAMAWEVPPARWEFLAARHELYTRRDAPLMVSTDLLVRAVPGGHQVIVANGVEGLAVREADGTWRRVAVDVPKGPSIRPLALRAFAAATGVPGNNGMAIALLTAIVGGVVIAARAGSRRGGAGVIAWPLLIVPVLVFGTGYGAWVEGRASLLLALVLPIGGFFAAWFQRVLPRGRALAVLGSPVLVAAAYTAPFFGWSLGAPAARDDANRIGLIAAGVAACASLAVSWWAAGKPLPRRARVTSRRLRPW</sequence>
<evidence type="ECO:0000313" key="2">
    <source>
        <dbReference type="EMBL" id="GLZ76056.1"/>
    </source>
</evidence>
<dbReference type="RefSeq" id="WP_285661255.1">
    <property type="nucleotide sequence ID" value="NZ_BSTX01000001.1"/>
</dbReference>
<feature type="transmembrane region" description="Helical" evidence="1">
    <location>
        <begin position="67"/>
        <end position="93"/>
    </location>
</feature>
<evidence type="ECO:0000256" key="1">
    <source>
        <dbReference type="SAM" id="Phobius"/>
    </source>
</evidence>
<feature type="transmembrane region" description="Helical" evidence="1">
    <location>
        <begin position="134"/>
        <end position="153"/>
    </location>
</feature>
<dbReference type="AlphaFoldDB" id="A0A9W6W827"/>
<comment type="caution">
    <text evidence="2">The sequence shown here is derived from an EMBL/GenBank/DDBJ whole genome shotgun (WGS) entry which is preliminary data.</text>
</comment>
<feature type="transmembrane region" description="Helical" evidence="1">
    <location>
        <begin position="353"/>
        <end position="370"/>
    </location>
</feature>
<keyword evidence="1" id="KW-0812">Transmembrane</keyword>
<feature type="transmembrane region" description="Helical" evidence="1">
    <location>
        <begin position="468"/>
        <end position="488"/>
    </location>
</feature>
<feature type="transmembrane region" description="Helical" evidence="1">
    <location>
        <begin position="407"/>
        <end position="424"/>
    </location>
</feature>
<keyword evidence="3" id="KW-1185">Reference proteome</keyword>
<dbReference type="EMBL" id="BSTX01000001">
    <property type="protein sequence ID" value="GLZ76056.1"/>
    <property type="molecule type" value="Genomic_DNA"/>
</dbReference>
<accession>A0A9W6W827</accession>
<keyword evidence="1" id="KW-1133">Transmembrane helix</keyword>
<gene>
    <name evidence="2" type="ORF">Afil01_08630</name>
</gene>
<protein>
    <submittedName>
        <fullName evidence="2">Uncharacterized protein</fullName>
    </submittedName>
</protein>
<reference evidence="2" key="1">
    <citation type="submission" date="2023-03" db="EMBL/GenBank/DDBJ databases">
        <title>Actinorhabdospora filicis NBRC 111898.</title>
        <authorList>
            <person name="Ichikawa N."/>
            <person name="Sato H."/>
            <person name="Tonouchi N."/>
        </authorList>
    </citation>
    <scope>NUCLEOTIDE SEQUENCE</scope>
    <source>
        <strain evidence="2">NBRC 111898</strain>
    </source>
</reference>
<feature type="transmembrane region" description="Helical" evidence="1">
    <location>
        <begin position="41"/>
        <end position="60"/>
    </location>
</feature>
<feature type="transmembrane region" description="Helical" evidence="1">
    <location>
        <begin position="436"/>
        <end position="456"/>
    </location>
</feature>
<organism evidence="2 3">
    <name type="scientific">Actinorhabdospora filicis</name>
    <dbReference type="NCBI Taxonomy" id="1785913"/>
    <lineage>
        <taxon>Bacteria</taxon>
        <taxon>Bacillati</taxon>
        <taxon>Actinomycetota</taxon>
        <taxon>Actinomycetes</taxon>
        <taxon>Micromonosporales</taxon>
        <taxon>Micromonosporaceae</taxon>
        <taxon>Actinorhabdospora</taxon>
    </lineage>
</organism>
<name>A0A9W6W827_9ACTN</name>
<feature type="transmembrane region" description="Helical" evidence="1">
    <location>
        <begin position="105"/>
        <end position="122"/>
    </location>
</feature>
<dbReference type="Proteomes" id="UP001165079">
    <property type="component" value="Unassembled WGS sequence"/>
</dbReference>
<feature type="transmembrane region" description="Helical" evidence="1">
    <location>
        <begin position="382"/>
        <end position="401"/>
    </location>
</feature>
<proteinExistence type="predicted"/>
<keyword evidence="1" id="KW-0472">Membrane</keyword>
<evidence type="ECO:0000313" key="3">
    <source>
        <dbReference type="Proteomes" id="UP001165079"/>
    </source>
</evidence>